<feature type="non-terminal residue" evidence="2">
    <location>
        <position position="1"/>
    </location>
</feature>
<gene>
    <name evidence="2" type="ORF">ACFQ08_09235</name>
</gene>
<keyword evidence="3" id="KW-1185">Reference proteome</keyword>
<evidence type="ECO:0000256" key="1">
    <source>
        <dbReference type="SAM" id="MobiDB-lite"/>
    </source>
</evidence>
<feature type="region of interest" description="Disordered" evidence="1">
    <location>
        <begin position="69"/>
        <end position="112"/>
    </location>
</feature>
<comment type="caution">
    <text evidence="2">The sequence shown here is derived from an EMBL/GenBank/DDBJ whole genome shotgun (WGS) entry which is preliminary data.</text>
</comment>
<accession>A0ABW3DNI2</accession>
<reference evidence="3" key="1">
    <citation type="journal article" date="2019" name="Int. J. Syst. Evol. Microbiol.">
        <title>The Global Catalogue of Microorganisms (GCM) 10K type strain sequencing project: providing services to taxonomists for standard genome sequencing and annotation.</title>
        <authorList>
            <consortium name="The Broad Institute Genomics Platform"/>
            <consortium name="The Broad Institute Genome Sequencing Center for Infectious Disease"/>
            <person name="Wu L."/>
            <person name="Ma J."/>
        </authorList>
    </citation>
    <scope>NUCLEOTIDE SEQUENCE [LARGE SCALE GENOMIC DNA]</scope>
    <source>
        <strain evidence="3">CCUG 62974</strain>
    </source>
</reference>
<organism evidence="2 3">
    <name type="scientific">Streptosporangium algeriense</name>
    <dbReference type="NCBI Taxonomy" id="1682748"/>
    <lineage>
        <taxon>Bacteria</taxon>
        <taxon>Bacillati</taxon>
        <taxon>Actinomycetota</taxon>
        <taxon>Actinomycetes</taxon>
        <taxon>Streptosporangiales</taxon>
        <taxon>Streptosporangiaceae</taxon>
        <taxon>Streptosporangium</taxon>
    </lineage>
</organism>
<dbReference type="EMBL" id="JBHTHX010000217">
    <property type="protein sequence ID" value="MFD0884729.1"/>
    <property type="molecule type" value="Genomic_DNA"/>
</dbReference>
<evidence type="ECO:0000313" key="2">
    <source>
        <dbReference type="EMBL" id="MFD0884729.1"/>
    </source>
</evidence>
<evidence type="ECO:0000313" key="3">
    <source>
        <dbReference type="Proteomes" id="UP001597024"/>
    </source>
</evidence>
<dbReference type="Proteomes" id="UP001597024">
    <property type="component" value="Unassembled WGS sequence"/>
</dbReference>
<sequence>VAEIGRRRAGGRRVFPCTASLFAPVWVLERAVCSWLALAARFLGGGVPYAGHRMLTAAHPVRRLAERAQSSGSLAARNPVDLCEPSQNGLAEERPQRHRATVARPGSMISPS</sequence>
<name>A0ABW3DNI2_9ACTN</name>
<protein>
    <submittedName>
        <fullName evidence="2">Glycosyltransferase family 2 protein</fullName>
    </submittedName>
</protein>
<proteinExistence type="predicted"/>